<dbReference type="SUPFAM" id="SSF54211">
    <property type="entry name" value="Ribosomal protein S5 domain 2-like"/>
    <property type="match status" value="1"/>
</dbReference>
<dbReference type="PANTHER" id="PTHR10457:SF7">
    <property type="entry name" value="GALACTOKINASE-RELATED"/>
    <property type="match status" value="1"/>
</dbReference>
<dbReference type="Pfam" id="PF10509">
    <property type="entry name" value="GalKase_gal_bdg"/>
    <property type="match status" value="1"/>
</dbReference>
<dbReference type="Pfam" id="PF00288">
    <property type="entry name" value="GHMP_kinases_N"/>
    <property type="match status" value="1"/>
</dbReference>
<dbReference type="EC" id="2.7.1.6" evidence="7"/>
<evidence type="ECO:0000313" key="11">
    <source>
        <dbReference type="EMBL" id="GAA4885439.1"/>
    </source>
</evidence>
<dbReference type="RefSeq" id="WP_345272453.1">
    <property type="nucleotide sequence ID" value="NZ_BAABJH010000001.1"/>
</dbReference>
<keyword evidence="6" id="KW-0299">Galactose metabolism</keyword>
<organism evidence="11 12">
    <name type="scientific">Flaviramulus aquimarinus</name>
    <dbReference type="NCBI Taxonomy" id="1170456"/>
    <lineage>
        <taxon>Bacteria</taxon>
        <taxon>Pseudomonadati</taxon>
        <taxon>Bacteroidota</taxon>
        <taxon>Flavobacteriia</taxon>
        <taxon>Flavobacteriales</taxon>
        <taxon>Flavobacteriaceae</taxon>
        <taxon>Flaviramulus</taxon>
    </lineage>
</organism>
<dbReference type="Proteomes" id="UP001500433">
    <property type="component" value="Unassembled WGS sequence"/>
</dbReference>
<evidence type="ECO:0000256" key="5">
    <source>
        <dbReference type="ARBA" id="ARBA00022840"/>
    </source>
</evidence>
<evidence type="ECO:0000256" key="2">
    <source>
        <dbReference type="ARBA" id="ARBA00022679"/>
    </source>
</evidence>
<keyword evidence="12" id="KW-1185">Reference proteome</keyword>
<gene>
    <name evidence="11" type="primary">galK</name>
    <name evidence="11" type="ORF">GCM10023311_05170</name>
</gene>
<feature type="domain" description="GHMP kinase N-terminal" evidence="8">
    <location>
        <begin position="93"/>
        <end position="180"/>
    </location>
</feature>
<keyword evidence="2" id="KW-0808">Transferase</keyword>
<dbReference type="InterPro" id="IPR019539">
    <property type="entry name" value="GalKase_N"/>
</dbReference>
<evidence type="ECO:0000256" key="7">
    <source>
        <dbReference type="NCBIfam" id="TIGR00131"/>
    </source>
</evidence>
<evidence type="ECO:0000256" key="6">
    <source>
        <dbReference type="ARBA" id="ARBA00023144"/>
    </source>
</evidence>
<keyword evidence="4" id="KW-0418">Kinase</keyword>
<keyword evidence="3" id="KW-0547">Nucleotide-binding</keyword>
<evidence type="ECO:0000313" key="12">
    <source>
        <dbReference type="Proteomes" id="UP001500433"/>
    </source>
</evidence>
<dbReference type="PANTHER" id="PTHR10457">
    <property type="entry name" value="MEVALONATE KINASE/GALACTOKINASE"/>
    <property type="match status" value="1"/>
</dbReference>
<dbReference type="InterPro" id="IPR006206">
    <property type="entry name" value="Mevalonate/galactokinase"/>
</dbReference>
<evidence type="ECO:0000256" key="1">
    <source>
        <dbReference type="ARBA" id="ARBA00006566"/>
    </source>
</evidence>
<dbReference type="Gene3D" id="3.30.70.890">
    <property type="entry name" value="GHMP kinase, C-terminal domain"/>
    <property type="match status" value="1"/>
</dbReference>
<accession>A0ABP9ERD1</accession>
<evidence type="ECO:0000259" key="10">
    <source>
        <dbReference type="Pfam" id="PF10509"/>
    </source>
</evidence>
<protein>
    <recommendedName>
        <fullName evidence="7">Galactokinase</fullName>
        <ecNumber evidence="7">2.7.1.6</ecNumber>
    </recommendedName>
</protein>
<evidence type="ECO:0000256" key="4">
    <source>
        <dbReference type="ARBA" id="ARBA00022777"/>
    </source>
</evidence>
<keyword evidence="5" id="KW-0067">ATP-binding</keyword>
<dbReference type="Gene3D" id="3.30.230.10">
    <property type="match status" value="1"/>
</dbReference>
<sequence>MSVKLINDVKETFIKTFKTEPLLIFSPGRINIIGEHTDYNDGFVFPAAVDKGIAAAIQKTNAGISTAYALDMDSKIEFVLDKLKPSAEGSWENYVFGVVAEIQNRNKVVDNFNIVFKGNIPGGAGMSSSAALENSVVFGLNTLFNLELTKHEMILISQKAEHNYVGVKCGIMDQYASMFGIKNNALLLDCRTIQSKSYEIDFKDHQLMLINTNVKHSLSDSAYNDRRSACESIAEMLGVKALRDATVIDLETIKDKVTPENFQKALYVIQENNRAVMASKAIEDNDLETLGALIFQSHNGLQHQYKVSCDELDFLVGLAKSNDNVLGARMMGGGFGGCTINLVAKSEAKAFTEFACNAYNNTFNKLCSVYFIELSEGTRLVK</sequence>
<dbReference type="PROSITE" id="PS00627">
    <property type="entry name" value="GHMP_KINASES_ATP"/>
    <property type="match status" value="1"/>
</dbReference>
<dbReference type="EMBL" id="BAABJH010000001">
    <property type="protein sequence ID" value="GAA4885439.1"/>
    <property type="molecule type" value="Genomic_DNA"/>
</dbReference>
<dbReference type="Pfam" id="PF08544">
    <property type="entry name" value="GHMP_kinases_C"/>
    <property type="match status" value="1"/>
</dbReference>
<dbReference type="InterPro" id="IPR020568">
    <property type="entry name" value="Ribosomal_Su5_D2-typ_SF"/>
</dbReference>
<dbReference type="SUPFAM" id="SSF55060">
    <property type="entry name" value="GHMP Kinase, C-terminal domain"/>
    <property type="match status" value="1"/>
</dbReference>
<name>A0ABP9ERD1_9FLAO</name>
<dbReference type="InterPro" id="IPR006204">
    <property type="entry name" value="GHMP_kinase_N_dom"/>
</dbReference>
<feature type="domain" description="GHMP kinase C-terminal" evidence="9">
    <location>
        <begin position="280"/>
        <end position="360"/>
    </location>
</feature>
<proteinExistence type="inferred from homology"/>
<comment type="similarity">
    <text evidence="1">Belongs to the GHMP kinase family. GalK subfamily.</text>
</comment>
<reference evidence="12" key="1">
    <citation type="journal article" date="2019" name="Int. J. Syst. Evol. Microbiol.">
        <title>The Global Catalogue of Microorganisms (GCM) 10K type strain sequencing project: providing services to taxonomists for standard genome sequencing and annotation.</title>
        <authorList>
            <consortium name="The Broad Institute Genomics Platform"/>
            <consortium name="The Broad Institute Genome Sequencing Center for Infectious Disease"/>
            <person name="Wu L."/>
            <person name="Ma J."/>
        </authorList>
    </citation>
    <scope>NUCLEOTIDE SEQUENCE [LARGE SCALE GENOMIC DNA]</scope>
    <source>
        <strain evidence="12">JCM 18274</strain>
    </source>
</reference>
<dbReference type="InterPro" id="IPR036554">
    <property type="entry name" value="GHMP_kinase_C_sf"/>
</dbReference>
<keyword evidence="6" id="KW-0119">Carbohydrate metabolism</keyword>
<feature type="domain" description="Galactokinase N-terminal" evidence="10">
    <location>
        <begin position="11"/>
        <end position="59"/>
    </location>
</feature>
<evidence type="ECO:0000256" key="3">
    <source>
        <dbReference type="ARBA" id="ARBA00022741"/>
    </source>
</evidence>
<dbReference type="InterPro" id="IPR013750">
    <property type="entry name" value="GHMP_kinase_C_dom"/>
</dbReference>
<dbReference type="PRINTS" id="PR00473">
    <property type="entry name" value="GALCTOKINASE"/>
</dbReference>
<dbReference type="InterPro" id="IPR019741">
    <property type="entry name" value="Galactokinase_CS"/>
</dbReference>
<evidence type="ECO:0000259" key="9">
    <source>
        <dbReference type="Pfam" id="PF08544"/>
    </source>
</evidence>
<evidence type="ECO:0000259" key="8">
    <source>
        <dbReference type="Pfam" id="PF00288"/>
    </source>
</evidence>
<comment type="caution">
    <text evidence="11">The sequence shown here is derived from an EMBL/GenBank/DDBJ whole genome shotgun (WGS) entry which is preliminary data.</text>
</comment>
<dbReference type="InterPro" id="IPR006203">
    <property type="entry name" value="GHMP_knse_ATP-bd_CS"/>
</dbReference>
<dbReference type="InterPro" id="IPR000705">
    <property type="entry name" value="Galactokinase"/>
</dbReference>
<dbReference type="PRINTS" id="PR00959">
    <property type="entry name" value="MEVGALKINASE"/>
</dbReference>
<dbReference type="PIRSF" id="PIRSF000530">
    <property type="entry name" value="Galactokinase"/>
    <property type="match status" value="1"/>
</dbReference>
<dbReference type="PROSITE" id="PS00106">
    <property type="entry name" value="GALACTOKINASE"/>
    <property type="match status" value="1"/>
</dbReference>
<dbReference type="InterPro" id="IPR014721">
    <property type="entry name" value="Ribsml_uS5_D2-typ_fold_subgr"/>
</dbReference>
<dbReference type="NCBIfam" id="TIGR00131">
    <property type="entry name" value="gal_kin"/>
    <property type="match status" value="1"/>
</dbReference>